<evidence type="ECO:0000313" key="1">
    <source>
        <dbReference type="EMBL" id="KAF9456720.1"/>
    </source>
</evidence>
<proteinExistence type="predicted"/>
<accession>A0A9P5XTT3</accession>
<dbReference type="Proteomes" id="UP000807353">
    <property type="component" value="Unassembled WGS sequence"/>
</dbReference>
<dbReference type="EMBL" id="MU150406">
    <property type="protein sequence ID" value="KAF9456720.1"/>
    <property type="molecule type" value="Genomic_DNA"/>
</dbReference>
<dbReference type="AlphaFoldDB" id="A0A9P5XTT3"/>
<sequence length="106" mass="12254">MVKQIQYNSVPNILVLEYPHTDIETSHKIKFIANGKSTLLYLRGIVYHGDNHFTSRIISNKGRMWYYDGMLSEQISSENGSLRDTSDNDLRQCQDKDLVLAIYAQK</sequence>
<comment type="caution">
    <text evidence="1">The sequence shown here is derived from an EMBL/GenBank/DDBJ whole genome shotgun (WGS) entry which is preliminary data.</text>
</comment>
<protein>
    <submittedName>
        <fullName evidence="1">Uncharacterized protein</fullName>
    </submittedName>
</protein>
<reference evidence="1" key="1">
    <citation type="submission" date="2020-11" db="EMBL/GenBank/DDBJ databases">
        <authorList>
            <consortium name="DOE Joint Genome Institute"/>
            <person name="Ahrendt S."/>
            <person name="Riley R."/>
            <person name="Andreopoulos W."/>
            <person name="Labutti K."/>
            <person name="Pangilinan J."/>
            <person name="Ruiz-Duenas F.J."/>
            <person name="Barrasa J.M."/>
            <person name="Sanchez-Garcia M."/>
            <person name="Camarero S."/>
            <person name="Miyauchi S."/>
            <person name="Serrano A."/>
            <person name="Linde D."/>
            <person name="Babiker R."/>
            <person name="Drula E."/>
            <person name="Ayuso-Fernandez I."/>
            <person name="Pacheco R."/>
            <person name="Padilla G."/>
            <person name="Ferreira P."/>
            <person name="Barriuso J."/>
            <person name="Kellner H."/>
            <person name="Castanera R."/>
            <person name="Alfaro M."/>
            <person name="Ramirez L."/>
            <person name="Pisabarro A.G."/>
            <person name="Kuo A."/>
            <person name="Tritt A."/>
            <person name="Lipzen A."/>
            <person name="He G."/>
            <person name="Yan M."/>
            <person name="Ng V."/>
            <person name="Cullen D."/>
            <person name="Martin F."/>
            <person name="Rosso M.-N."/>
            <person name="Henrissat B."/>
            <person name="Hibbett D."/>
            <person name="Martinez A.T."/>
            <person name="Grigoriev I.V."/>
        </authorList>
    </citation>
    <scope>NUCLEOTIDE SEQUENCE</scope>
    <source>
        <strain evidence="1">CBS 247.69</strain>
    </source>
</reference>
<organism evidence="1 2">
    <name type="scientific">Collybia nuda</name>
    <dbReference type="NCBI Taxonomy" id="64659"/>
    <lineage>
        <taxon>Eukaryota</taxon>
        <taxon>Fungi</taxon>
        <taxon>Dikarya</taxon>
        <taxon>Basidiomycota</taxon>
        <taxon>Agaricomycotina</taxon>
        <taxon>Agaricomycetes</taxon>
        <taxon>Agaricomycetidae</taxon>
        <taxon>Agaricales</taxon>
        <taxon>Tricholomatineae</taxon>
        <taxon>Clitocybaceae</taxon>
        <taxon>Collybia</taxon>
    </lineage>
</organism>
<keyword evidence="2" id="KW-1185">Reference proteome</keyword>
<dbReference type="OrthoDB" id="2629491at2759"/>
<name>A0A9P5XTT3_9AGAR</name>
<evidence type="ECO:0000313" key="2">
    <source>
        <dbReference type="Proteomes" id="UP000807353"/>
    </source>
</evidence>
<gene>
    <name evidence="1" type="ORF">BDZ94DRAFT_321281</name>
</gene>